<evidence type="ECO:0000256" key="3">
    <source>
        <dbReference type="ARBA" id="ARBA00022989"/>
    </source>
</evidence>
<gene>
    <name evidence="7" type="ORF">DFQ27_005926</name>
</gene>
<organism evidence="7 8">
    <name type="scientific">Actinomortierella ambigua</name>
    <dbReference type="NCBI Taxonomy" id="1343610"/>
    <lineage>
        <taxon>Eukaryota</taxon>
        <taxon>Fungi</taxon>
        <taxon>Fungi incertae sedis</taxon>
        <taxon>Mucoromycota</taxon>
        <taxon>Mortierellomycotina</taxon>
        <taxon>Mortierellomycetes</taxon>
        <taxon>Mortierellales</taxon>
        <taxon>Mortierellaceae</taxon>
        <taxon>Actinomortierella</taxon>
    </lineage>
</organism>
<sequence length="227" mass="25510">MLRSLFIRVEPQQAPCGCNRNYYQLAERCMDCQTSTTATYTIVNETFYEQICVSYGVQYTDVYVPPSTTTSTPLPPPPTSTNTNLPSTSNPGQSSSHSLSSGAIAGIIVSIVALVVALSVAGYVYAKRKKEKEQREADEIYKYGDDQRTSYMEVPLPQYTGMIQPTLPPLPNITNLRVTNPDTDDEEANQHHHKLQHHHQHPDPPFHHEHQPSFEVKRNSSPGWRRG</sequence>
<evidence type="ECO:0000313" key="8">
    <source>
        <dbReference type="Proteomes" id="UP000807716"/>
    </source>
</evidence>
<keyword evidence="4 6" id="KW-0472">Membrane</keyword>
<comment type="caution">
    <text evidence="7">The sequence shown here is derived from an EMBL/GenBank/DDBJ whole genome shotgun (WGS) entry which is preliminary data.</text>
</comment>
<evidence type="ECO:0000256" key="5">
    <source>
        <dbReference type="SAM" id="MobiDB-lite"/>
    </source>
</evidence>
<evidence type="ECO:0000313" key="7">
    <source>
        <dbReference type="EMBL" id="KAG0256066.1"/>
    </source>
</evidence>
<dbReference type="PANTHER" id="PTHR15549:SF26">
    <property type="entry name" value="AXIAL BUDDING PATTERN PROTEIN 2-RELATED"/>
    <property type="match status" value="1"/>
</dbReference>
<keyword evidence="8" id="KW-1185">Reference proteome</keyword>
<feature type="region of interest" description="Disordered" evidence="5">
    <location>
        <begin position="66"/>
        <end position="97"/>
    </location>
</feature>
<feature type="non-terminal residue" evidence="7">
    <location>
        <position position="227"/>
    </location>
</feature>
<dbReference type="InterPro" id="IPR051694">
    <property type="entry name" value="Immunoregulatory_rcpt-like"/>
</dbReference>
<name>A0A9P6PXE7_9FUNG</name>
<reference evidence="7" key="1">
    <citation type="journal article" date="2020" name="Fungal Divers.">
        <title>Resolving the Mortierellaceae phylogeny through synthesis of multi-gene phylogenetics and phylogenomics.</title>
        <authorList>
            <person name="Vandepol N."/>
            <person name="Liber J."/>
            <person name="Desiro A."/>
            <person name="Na H."/>
            <person name="Kennedy M."/>
            <person name="Barry K."/>
            <person name="Grigoriev I.V."/>
            <person name="Miller A.N."/>
            <person name="O'Donnell K."/>
            <person name="Stajich J.E."/>
            <person name="Bonito G."/>
        </authorList>
    </citation>
    <scope>NUCLEOTIDE SEQUENCE</scope>
    <source>
        <strain evidence="7">BC1065</strain>
    </source>
</reference>
<evidence type="ECO:0000256" key="1">
    <source>
        <dbReference type="ARBA" id="ARBA00004167"/>
    </source>
</evidence>
<evidence type="ECO:0000256" key="4">
    <source>
        <dbReference type="ARBA" id="ARBA00023136"/>
    </source>
</evidence>
<feature type="compositionally biased region" description="Low complexity" evidence="5">
    <location>
        <begin position="80"/>
        <end position="97"/>
    </location>
</feature>
<protein>
    <submittedName>
        <fullName evidence="7">Uncharacterized protein</fullName>
    </submittedName>
</protein>
<feature type="region of interest" description="Disordered" evidence="5">
    <location>
        <begin position="165"/>
        <end position="227"/>
    </location>
</feature>
<accession>A0A9P6PXE7</accession>
<dbReference type="Proteomes" id="UP000807716">
    <property type="component" value="Unassembled WGS sequence"/>
</dbReference>
<feature type="transmembrane region" description="Helical" evidence="6">
    <location>
        <begin position="103"/>
        <end position="126"/>
    </location>
</feature>
<proteinExistence type="predicted"/>
<evidence type="ECO:0000256" key="2">
    <source>
        <dbReference type="ARBA" id="ARBA00022692"/>
    </source>
</evidence>
<dbReference type="PANTHER" id="PTHR15549">
    <property type="entry name" value="PAIRED IMMUNOGLOBULIN-LIKE TYPE 2 RECEPTOR"/>
    <property type="match status" value="1"/>
</dbReference>
<keyword evidence="3 6" id="KW-1133">Transmembrane helix</keyword>
<comment type="subcellular location">
    <subcellularLocation>
        <location evidence="1">Membrane</location>
        <topology evidence="1">Single-pass membrane protein</topology>
    </subcellularLocation>
</comment>
<dbReference type="OrthoDB" id="2396143at2759"/>
<dbReference type="GO" id="GO:0016020">
    <property type="term" value="C:membrane"/>
    <property type="evidence" value="ECO:0007669"/>
    <property type="project" value="UniProtKB-SubCell"/>
</dbReference>
<dbReference type="EMBL" id="JAAAJB010000428">
    <property type="protein sequence ID" value="KAG0256066.1"/>
    <property type="molecule type" value="Genomic_DNA"/>
</dbReference>
<feature type="compositionally biased region" description="Basic residues" evidence="5">
    <location>
        <begin position="191"/>
        <end position="200"/>
    </location>
</feature>
<dbReference type="GO" id="GO:0071944">
    <property type="term" value="C:cell periphery"/>
    <property type="evidence" value="ECO:0007669"/>
    <property type="project" value="UniProtKB-ARBA"/>
</dbReference>
<evidence type="ECO:0000256" key="6">
    <source>
        <dbReference type="SAM" id="Phobius"/>
    </source>
</evidence>
<feature type="compositionally biased region" description="Basic and acidic residues" evidence="5">
    <location>
        <begin position="201"/>
        <end position="218"/>
    </location>
</feature>
<keyword evidence="2 6" id="KW-0812">Transmembrane</keyword>
<dbReference type="AlphaFoldDB" id="A0A9P6PXE7"/>